<reference evidence="2" key="1">
    <citation type="submission" date="2016-10" db="EMBL/GenBank/DDBJ databases">
        <title>Sequence of Gallionella enrichment culture.</title>
        <authorList>
            <person name="Poehlein A."/>
            <person name="Muehling M."/>
            <person name="Daniel R."/>
        </authorList>
    </citation>
    <scope>NUCLEOTIDE SEQUENCE</scope>
</reference>
<protein>
    <submittedName>
        <fullName evidence="2">Anti-sigma-E factor RseA</fullName>
    </submittedName>
</protein>
<accession>A0A1J5S849</accession>
<dbReference type="Pfam" id="PF03872">
    <property type="entry name" value="RseA_N"/>
    <property type="match status" value="1"/>
</dbReference>
<dbReference type="EMBL" id="MLJW01000149">
    <property type="protein sequence ID" value="OIQ96445.1"/>
    <property type="molecule type" value="Genomic_DNA"/>
</dbReference>
<dbReference type="GO" id="GO:0016989">
    <property type="term" value="F:sigma factor antagonist activity"/>
    <property type="evidence" value="ECO:0007669"/>
    <property type="project" value="InterPro"/>
</dbReference>
<name>A0A1J5S849_9ZZZZ</name>
<dbReference type="AlphaFoldDB" id="A0A1J5S849"/>
<sequence length="173" mass="18198">MKSELSAFLDDELDASLQPALLTAIGRDEELRRAWDGYHLIGDALRRSQELDQRLAVRVMASLCHEPVVLAPQDKRVRDVLRSSLAAAATVAGAALVAWVALAPPPGGSGGLAKTYAPTEAQAPSTLAAADTSDGSLLQEYMIAHQAYSPGNRIQGGTAYVRSVSMTGNAAAR</sequence>
<proteinExistence type="predicted"/>
<feature type="domain" description="Anti sigma-E protein RseA N-terminal" evidence="1">
    <location>
        <begin position="2"/>
        <end position="75"/>
    </location>
</feature>
<comment type="caution">
    <text evidence="2">The sequence shown here is derived from an EMBL/GenBank/DDBJ whole genome shotgun (WGS) entry which is preliminary data.</text>
</comment>
<dbReference type="CDD" id="cd16328">
    <property type="entry name" value="RseA_N"/>
    <property type="match status" value="1"/>
</dbReference>
<organism evidence="2">
    <name type="scientific">mine drainage metagenome</name>
    <dbReference type="NCBI Taxonomy" id="410659"/>
    <lineage>
        <taxon>unclassified sequences</taxon>
        <taxon>metagenomes</taxon>
        <taxon>ecological metagenomes</taxon>
    </lineage>
</organism>
<dbReference type="PANTHER" id="PTHR38104">
    <property type="match status" value="1"/>
</dbReference>
<dbReference type="InterPro" id="IPR005572">
    <property type="entry name" value="Anti-sigma_E_RseA_N"/>
</dbReference>
<dbReference type="PANTHER" id="PTHR38104:SF1">
    <property type="entry name" value="ANTI-SIGMA-E FACTOR RSEA"/>
    <property type="match status" value="1"/>
</dbReference>
<evidence type="ECO:0000259" key="1">
    <source>
        <dbReference type="Pfam" id="PF03872"/>
    </source>
</evidence>
<dbReference type="Gene3D" id="1.10.10.880">
    <property type="entry name" value="Anti sigma-E protein RseA, N-terminal domain"/>
    <property type="match status" value="1"/>
</dbReference>
<evidence type="ECO:0000313" key="2">
    <source>
        <dbReference type="EMBL" id="OIQ96445.1"/>
    </source>
</evidence>
<dbReference type="SUPFAM" id="SSF89069">
    <property type="entry name" value="N-terminal, cytoplasmic domain of anti-sigmaE factor RseA"/>
    <property type="match status" value="1"/>
</dbReference>
<gene>
    <name evidence="2" type="primary">rseA_2</name>
    <name evidence="2" type="ORF">GALL_216050</name>
</gene>
<dbReference type="InterPro" id="IPR052383">
    <property type="entry name" value="Anti-sigma-E_RseA-like"/>
</dbReference>
<dbReference type="InterPro" id="IPR036147">
    <property type="entry name" value="Anti-sigma_E_RseA_N_sf"/>
</dbReference>